<evidence type="ECO:0000313" key="2">
    <source>
        <dbReference type="Proteomes" id="UP000232693"/>
    </source>
</evidence>
<protein>
    <submittedName>
        <fullName evidence="1">Uncharacterized protein</fullName>
    </submittedName>
</protein>
<evidence type="ECO:0000313" key="1">
    <source>
        <dbReference type="EMBL" id="AUD78535.1"/>
    </source>
</evidence>
<gene>
    <name evidence="1" type="ORF">CW740_04410</name>
</gene>
<accession>A0A2K9A3U3</accession>
<name>A0A2K9A3U3_9GAMM</name>
<sequence length="138" mass="15609">MLKKELLIGLLAMASCYSAVASNYNKNDALSIDKAITQDIDFQFPNDENTYPDISDFEVVNYVTMSNEQGDRRVTVTLTNRSSGNRIFVSEQIMALFANGDRLSPIETKITFKGRETQTLTLSFGNHHYPILKVYTQQ</sequence>
<dbReference type="KEGG" id="kpd:CW740_04410"/>
<dbReference type="PROSITE" id="PS51257">
    <property type="entry name" value="PROKAR_LIPOPROTEIN"/>
    <property type="match status" value="1"/>
</dbReference>
<dbReference type="RefSeq" id="WP_106646401.1">
    <property type="nucleotide sequence ID" value="NZ_BMGO01000002.1"/>
</dbReference>
<proteinExistence type="predicted"/>
<keyword evidence="2" id="KW-1185">Reference proteome</keyword>
<dbReference type="Proteomes" id="UP000232693">
    <property type="component" value="Chromosome"/>
</dbReference>
<reference evidence="1 2" key="1">
    <citation type="submission" date="2017-12" db="EMBL/GenBank/DDBJ databases">
        <title>Kangiella profundi FT102 completed genome.</title>
        <authorList>
            <person name="Xu J."/>
            <person name="Wang J."/>
            <person name="Lu Y."/>
        </authorList>
    </citation>
    <scope>NUCLEOTIDE SEQUENCE [LARGE SCALE GENOMIC DNA]</scope>
    <source>
        <strain evidence="1 2">FT102</strain>
    </source>
</reference>
<dbReference type="EMBL" id="CP025120">
    <property type="protein sequence ID" value="AUD78535.1"/>
    <property type="molecule type" value="Genomic_DNA"/>
</dbReference>
<organism evidence="1 2">
    <name type="scientific">Kangiella profundi</name>
    <dbReference type="NCBI Taxonomy" id="1561924"/>
    <lineage>
        <taxon>Bacteria</taxon>
        <taxon>Pseudomonadati</taxon>
        <taxon>Pseudomonadota</taxon>
        <taxon>Gammaproteobacteria</taxon>
        <taxon>Kangiellales</taxon>
        <taxon>Kangiellaceae</taxon>
        <taxon>Kangiella</taxon>
    </lineage>
</organism>
<dbReference type="AlphaFoldDB" id="A0A2K9A3U3"/>
<dbReference type="OrthoDB" id="6080130at2"/>